<proteinExistence type="predicted"/>
<accession>A0AAP0GBX5</accession>
<evidence type="ECO:0000313" key="2">
    <source>
        <dbReference type="EMBL" id="KAK8950949.1"/>
    </source>
</evidence>
<dbReference type="EMBL" id="JBBWWQ010000003">
    <property type="protein sequence ID" value="KAK8950949.1"/>
    <property type="molecule type" value="Genomic_DNA"/>
</dbReference>
<keyword evidence="3" id="KW-1185">Reference proteome</keyword>
<gene>
    <name evidence="2" type="ORF">KSP39_PZI004926</name>
</gene>
<protein>
    <recommendedName>
        <fullName evidence="1">Retrotransposon gag domain-containing protein</fullName>
    </recommendedName>
</protein>
<feature type="domain" description="Retrotransposon gag" evidence="1">
    <location>
        <begin position="89"/>
        <end position="180"/>
    </location>
</feature>
<name>A0AAP0GBX5_9ASPA</name>
<evidence type="ECO:0000259" key="1">
    <source>
        <dbReference type="Pfam" id="PF03732"/>
    </source>
</evidence>
<sequence>MGMLEDFRQEVLGLVRFALVADSASWGREILPLGQWGGGGESPFGEPVSSAPIPDGFREPEMSYYTGKGDPVQHVQWFEDVMSDGFKCRLFSITLKEKAREWFHQLPANSIYLYEDLRREFMLRFTTSKKRKRESESLFRIKQGVNETLGSYVDRFQEEVTQIQEMSGHTLMMAFTLGLQQGFFQMELKRIPPTFPTRS</sequence>
<dbReference type="Pfam" id="PF03732">
    <property type="entry name" value="Retrotrans_gag"/>
    <property type="match status" value="1"/>
</dbReference>
<dbReference type="Proteomes" id="UP001418222">
    <property type="component" value="Unassembled WGS sequence"/>
</dbReference>
<evidence type="ECO:0000313" key="3">
    <source>
        <dbReference type="Proteomes" id="UP001418222"/>
    </source>
</evidence>
<organism evidence="2 3">
    <name type="scientific">Platanthera zijinensis</name>
    <dbReference type="NCBI Taxonomy" id="2320716"/>
    <lineage>
        <taxon>Eukaryota</taxon>
        <taxon>Viridiplantae</taxon>
        <taxon>Streptophyta</taxon>
        <taxon>Embryophyta</taxon>
        <taxon>Tracheophyta</taxon>
        <taxon>Spermatophyta</taxon>
        <taxon>Magnoliopsida</taxon>
        <taxon>Liliopsida</taxon>
        <taxon>Asparagales</taxon>
        <taxon>Orchidaceae</taxon>
        <taxon>Orchidoideae</taxon>
        <taxon>Orchideae</taxon>
        <taxon>Orchidinae</taxon>
        <taxon>Platanthera</taxon>
    </lineage>
</organism>
<dbReference type="PANTHER" id="PTHR33223:SF10">
    <property type="entry name" value="AMINOTRANSFERASE-LIKE PLANT MOBILE DOMAIN-CONTAINING PROTEIN"/>
    <property type="match status" value="1"/>
</dbReference>
<reference evidence="2 3" key="1">
    <citation type="journal article" date="2022" name="Nat. Plants">
        <title>Genomes of leafy and leafless Platanthera orchids illuminate the evolution of mycoheterotrophy.</title>
        <authorList>
            <person name="Li M.H."/>
            <person name="Liu K.W."/>
            <person name="Li Z."/>
            <person name="Lu H.C."/>
            <person name="Ye Q.L."/>
            <person name="Zhang D."/>
            <person name="Wang J.Y."/>
            <person name="Li Y.F."/>
            <person name="Zhong Z.M."/>
            <person name="Liu X."/>
            <person name="Yu X."/>
            <person name="Liu D.K."/>
            <person name="Tu X.D."/>
            <person name="Liu B."/>
            <person name="Hao Y."/>
            <person name="Liao X.Y."/>
            <person name="Jiang Y.T."/>
            <person name="Sun W.H."/>
            <person name="Chen J."/>
            <person name="Chen Y.Q."/>
            <person name="Ai Y."/>
            <person name="Zhai J.W."/>
            <person name="Wu S.S."/>
            <person name="Zhou Z."/>
            <person name="Hsiao Y.Y."/>
            <person name="Wu W.L."/>
            <person name="Chen Y.Y."/>
            <person name="Lin Y.F."/>
            <person name="Hsu J.L."/>
            <person name="Li C.Y."/>
            <person name="Wang Z.W."/>
            <person name="Zhao X."/>
            <person name="Zhong W.Y."/>
            <person name="Ma X.K."/>
            <person name="Ma L."/>
            <person name="Huang J."/>
            <person name="Chen G.Z."/>
            <person name="Huang M.Z."/>
            <person name="Huang L."/>
            <person name="Peng D.H."/>
            <person name="Luo Y.B."/>
            <person name="Zou S.Q."/>
            <person name="Chen S.P."/>
            <person name="Lan S."/>
            <person name="Tsai W.C."/>
            <person name="Van de Peer Y."/>
            <person name="Liu Z.J."/>
        </authorList>
    </citation>
    <scope>NUCLEOTIDE SEQUENCE [LARGE SCALE GENOMIC DNA]</scope>
    <source>
        <strain evidence="2">Lor287</strain>
    </source>
</reference>
<comment type="caution">
    <text evidence="2">The sequence shown here is derived from an EMBL/GenBank/DDBJ whole genome shotgun (WGS) entry which is preliminary data.</text>
</comment>
<dbReference type="AlphaFoldDB" id="A0AAP0GBX5"/>
<dbReference type="InterPro" id="IPR005162">
    <property type="entry name" value="Retrotrans_gag_dom"/>
</dbReference>
<dbReference type="PANTHER" id="PTHR33223">
    <property type="entry name" value="CCHC-TYPE DOMAIN-CONTAINING PROTEIN"/>
    <property type="match status" value="1"/>
</dbReference>